<dbReference type="NCBIfam" id="TIGR01396">
    <property type="entry name" value="FlgB"/>
    <property type="match status" value="1"/>
</dbReference>
<evidence type="ECO:0000313" key="8">
    <source>
        <dbReference type="EMBL" id="SFP59140.1"/>
    </source>
</evidence>
<dbReference type="PIRSF" id="PIRSF002889">
    <property type="entry name" value="Rod_FlgB"/>
    <property type="match status" value="1"/>
</dbReference>
<sequence length="136" mass="15375">MLNKLFSHTGILEKALDAAWLRNEVIAHNIANADTPGYKKYRVEFEEELKSAIEASTLKGKRTRAKHLEIGASSIDEVRPRVVRTGGTQMREDGNNVDMDEEMTSLAKNVIMYNALVQKISGEFRKLKTVINEGRR</sequence>
<dbReference type="EMBL" id="FOXR01000001">
    <property type="protein sequence ID" value="SFP59140.1"/>
    <property type="molecule type" value="Genomic_DNA"/>
</dbReference>
<comment type="subunit">
    <text evidence="6">The basal body constitutes a major portion of the flagellar organelle and consists of a number of rings mounted on a central rod.</text>
</comment>
<evidence type="ECO:0000256" key="3">
    <source>
        <dbReference type="ARBA" id="ARBA00014376"/>
    </source>
</evidence>
<reference evidence="8 9" key="1">
    <citation type="submission" date="2016-10" db="EMBL/GenBank/DDBJ databases">
        <authorList>
            <person name="de Groot N.N."/>
        </authorList>
    </citation>
    <scope>NUCLEOTIDE SEQUENCE [LARGE SCALE GENOMIC DNA]</scope>
    <source>
        <strain evidence="8 9">DSM 20678</strain>
    </source>
</reference>
<comment type="subcellular location">
    <subcellularLocation>
        <location evidence="1 6">Bacterial flagellum basal body</location>
    </subcellularLocation>
</comment>
<gene>
    <name evidence="8" type="ORF">SAMN05444406_10127</name>
</gene>
<dbReference type="Proteomes" id="UP000198577">
    <property type="component" value="Unassembled WGS sequence"/>
</dbReference>
<evidence type="ECO:0000256" key="2">
    <source>
        <dbReference type="ARBA" id="ARBA00009677"/>
    </source>
</evidence>
<comment type="similarity">
    <text evidence="2 6">Belongs to the flagella basal body rod proteins family.</text>
</comment>
<evidence type="ECO:0000259" key="7">
    <source>
        <dbReference type="Pfam" id="PF00460"/>
    </source>
</evidence>
<dbReference type="InterPro" id="IPR001444">
    <property type="entry name" value="Flag_bb_rod_N"/>
</dbReference>
<dbReference type="RefSeq" id="WP_025746581.1">
    <property type="nucleotide sequence ID" value="NZ_FOXR01000001.1"/>
</dbReference>
<dbReference type="AlphaFoldDB" id="A0A1I5RL56"/>
<proteinExistence type="inferred from homology"/>
<dbReference type="PANTHER" id="PTHR30435">
    <property type="entry name" value="FLAGELLAR PROTEIN"/>
    <property type="match status" value="1"/>
</dbReference>
<evidence type="ECO:0000313" key="9">
    <source>
        <dbReference type="Proteomes" id="UP000198577"/>
    </source>
</evidence>
<keyword evidence="8" id="KW-0969">Cilium</keyword>
<name>A0A1I5RL56_9FIRM</name>
<dbReference type="Pfam" id="PF00460">
    <property type="entry name" value="Flg_bb_rod"/>
    <property type="match status" value="1"/>
</dbReference>
<dbReference type="PANTHER" id="PTHR30435:SF12">
    <property type="entry name" value="FLAGELLAR BASAL BODY ROD PROTEIN FLGB"/>
    <property type="match status" value="1"/>
</dbReference>
<evidence type="ECO:0000256" key="4">
    <source>
        <dbReference type="ARBA" id="ARBA00023143"/>
    </source>
</evidence>
<dbReference type="OrthoDB" id="9792068at2"/>
<dbReference type="InterPro" id="IPR006300">
    <property type="entry name" value="FlgB"/>
</dbReference>
<evidence type="ECO:0000256" key="5">
    <source>
        <dbReference type="ARBA" id="ARBA00024934"/>
    </source>
</evidence>
<keyword evidence="9" id="KW-1185">Reference proteome</keyword>
<evidence type="ECO:0000256" key="6">
    <source>
        <dbReference type="PIRNR" id="PIRNR002889"/>
    </source>
</evidence>
<dbReference type="GO" id="GO:0071978">
    <property type="term" value="P:bacterial-type flagellum-dependent swarming motility"/>
    <property type="evidence" value="ECO:0007669"/>
    <property type="project" value="TreeGrafter"/>
</dbReference>
<protein>
    <recommendedName>
        <fullName evidence="3 6">Flagellar basal body rod protein FlgB</fullName>
    </recommendedName>
</protein>
<dbReference type="STRING" id="937334.SAMN05444406_10127"/>
<feature type="domain" description="Flagellar basal body rod protein N-terminal" evidence="7">
    <location>
        <begin position="14"/>
        <end position="39"/>
    </location>
</feature>
<keyword evidence="4 6" id="KW-0975">Bacterial flagellum</keyword>
<keyword evidence="8" id="KW-0282">Flagellum</keyword>
<dbReference type="GO" id="GO:0030694">
    <property type="term" value="C:bacterial-type flagellum basal body, rod"/>
    <property type="evidence" value="ECO:0007669"/>
    <property type="project" value="InterPro"/>
</dbReference>
<comment type="function">
    <text evidence="5 6">Structural component of flagellum, the bacterial motility apparatus. Part of the rod structure of flagellar basal body.</text>
</comment>
<accession>A0A1I5RL56</accession>
<organism evidence="8 9">
    <name type="scientific">Caldicoprobacter faecalis</name>
    <dbReference type="NCBI Taxonomy" id="937334"/>
    <lineage>
        <taxon>Bacteria</taxon>
        <taxon>Bacillati</taxon>
        <taxon>Bacillota</taxon>
        <taxon>Clostridia</taxon>
        <taxon>Caldicoprobacterales</taxon>
        <taxon>Caldicoprobacteraceae</taxon>
        <taxon>Caldicoprobacter</taxon>
    </lineage>
</organism>
<keyword evidence="8" id="KW-0966">Cell projection</keyword>
<evidence type="ECO:0000256" key="1">
    <source>
        <dbReference type="ARBA" id="ARBA00004117"/>
    </source>
</evidence>